<comment type="caution">
    <text evidence="1">The sequence shown here is derived from an EMBL/GenBank/DDBJ whole genome shotgun (WGS) entry which is preliminary data.</text>
</comment>
<dbReference type="AlphaFoldDB" id="A0AAD3M7D6"/>
<accession>A0AAD3M7D6</accession>
<gene>
    <name evidence="1" type="ORF">AKAME5_000230500</name>
</gene>
<sequence length="261" mass="28465">MRLTLTYLSCLASQPANTPAIIPSALGGGRQPVRRASQVLNHLQLGPNTCNTKPWQPPASHYQSYSISQRLFRRRHGPWVPRRIFITTTTTSSSVTSPLSRQRPALSLGLFALAPPVSPAGHDTSARQSSPRGLRSRQAVIEEVPLRYLAPFSRGGCWHHKPCGRGRAWQSSALTLLGIGKAGSGPLDRLRRLQAGDGLASVVAKLYLIRLQPAARMNSHVRLSTCIFSSSLPFFSPSPSLFFSYSVSALPAPIDRRVPSR</sequence>
<reference evidence="1" key="1">
    <citation type="submission" date="2022-08" db="EMBL/GenBank/DDBJ databases">
        <title>Genome sequencing of akame (Lates japonicus).</title>
        <authorList>
            <person name="Hashiguchi Y."/>
            <person name="Takahashi H."/>
        </authorList>
    </citation>
    <scope>NUCLEOTIDE SEQUENCE</scope>
    <source>
        <strain evidence="1">Kochi</strain>
    </source>
</reference>
<evidence type="ECO:0000313" key="1">
    <source>
        <dbReference type="EMBL" id="GLD48304.1"/>
    </source>
</evidence>
<evidence type="ECO:0000313" key="2">
    <source>
        <dbReference type="Proteomes" id="UP001279410"/>
    </source>
</evidence>
<dbReference type="Proteomes" id="UP001279410">
    <property type="component" value="Unassembled WGS sequence"/>
</dbReference>
<organism evidence="1 2">
    <name type="scientific">Lates japonicus</name>
    <name type="common">Japanese lates</name>
    <dbReference type="NCBI Taxonomy" id="270547"/>
    <lineage>
        <taxon>Eukaryota</taxon>
        <taxon>Metazoa</taxon>
        <taxon>Chordata</taxon>
        <taxon>Craniata</taxon>
        <taxon>Vertebrata</taxon>
        <taxon>Euteleostomi</taxon>
        <taxon>Actinopterygii</taxon>
        <taxon>Neopterygii</taxon>
        <taxon>Teleostei</taxon>
        <taxon>Neoteleostei</taxon>
        <taxon>Acanthomorphata</taxon>
        <taxon>Carangaria</taxon>
        <taxon>Carangaria incertae sedis</taxon>
        <taxon>Centropomidae</taxon>
        <taxon>Lates</taxon>
    </lineage>
</organism>
<protein>
    <submittedName>
        <fullName evidence="1">Protein phosphatase 1 regulatory subunit 12A isoform X2</fullName>
    </submittedName>
</protein>
<name>A0AAD3M7D6_LATJO</name>
<keyword evidence="2" id="KW-1185">Reference proteome</keyword>
<proteinExistence type="predicted"/>
<dbReference type="EMBL" id="BRZM01000005">
    <property type="protein sequence ID" value="GLD48304.1"/>
    <property type="molecule type" value="Genomic_DNA"/>
</dbReference>